<dbReference type="PANTHER" id="PTHR42941:SF1">
    <property type="entry name" value="SLL1037 PROTEIN"/>
    <property type="match status" value="1"/>
</dbReference>
<feature type="chain" id="PRO_5036834550" evidence="1">
    <location>
        <begin position="25"/>
        <end position="323"/>
    </location>
</feature>
<dbReference type="EMBL" id="DYZA01000073">
    <property type="protein sequence ID" value="HJD96780.1"/>
    <property type="molecule type" value="Genomic_DNA"/>
</dbReference>
<dbReference type="SUPFAM" id="SSF53850">
    <property type="entry name" value="Periplasmic binding protein-like II"/>
    <property type="match status" value="1"/>
</dbReference>
<organism evidence="2 3">
    <name type="scientific">Mailhella massiliensis</name>
    <dbReference type="NCBI Taxonomy" id="1903261"/>
    <lineage>
        <taxon>Bacteria</taxon>
        <taxon>Pseudomonadati</taxon>
        <taxon>Thermodesulfobacteriota</taxon>
        <taxon>Desulfovibrionia</taxon>
        <taxon>Desulfovibrionales</taxon>
        <taxon>Desulfovibrionaceae</taxon>
        <taxon>Mailhella</taxon>
    </lineage>
</organism>
<dbReference type="NCBIfam" id="TIGR02122">
    <property type="entry name" value="TRAP_TAXI"/>
    <property type="match status" value="1"/>
</dbReference>
<name>A0A921AUV8_9BACT</name>
<evidence type="ECO:0000256" key="1">
    <source>
        <dbReference type="SAM" id="SignalP"/>
    </source>
</evidence>
<dbReference type="Proteomes" id="UP000698963">
    <property type="component" value="Unassembled WGS sequence"/>
</dbReference>
<dbReference type="Gene3D" id="3.40.190.10">
    <property type="entry name" value="Periplasmic binding protein-like II"/>
    <property type="match status" value="2"/>
</dbReference>
<keyword evidence="1" id="KW-0732">Signal</keyword>
<dbReference type="Pfam" id="PF16868">
    <property type="entry name" value="NMT1_3"/>
    <property type="match status" value="1"/>
</dbReference>
<feature type="signal peptide" evidence="1">
    <location>
        <begin position="1"/>
        <end position="24"/>
    </location>
</feature>
<reference evidence="2" key="1">
    <citation type="journal article" date="2021" name="PeerJ">
        <title>Extensive microbial diversity within the chicken gut microbiome revealed by metagenomics and culture.</title>
        <authorList>
            <person name="Gilroy R."/>
            <person name="Ravi A."/>
            <person name="Getino M."/>
            <person name="Pursley I."/>
            <person name="Horton D.L."/>
            <person name="Alikhan N.F."/>
            <person name="Baker D."/>
            <person name="Gharbi K."/>
            <person name="Hall N."/>
            <person name="Watson M."/>
            <person name="Adriaenssens E.M."/>
            <person name="Foster-Nyarko E."/>
            <person name="Jarju S."/>
            <person name="Secka A."/>
            <person name="Antonio M."/>
            <person name="Oren A."/>
            <person name="Chaudhuri R.R."/>
            <person name="La Ragione R."/>
            <person name="Hildebrand F."/>
            <person name="Pallen M.J."/>
        </authorList>
    </citation>
    <scope>NUCLEOTIDE SEQUENCE</scope>
    <source>
        <strain evidence="2">ChiGjej2B2-19336</strain>
    </source>
</reference>
<sequence>MYGKVLLSMMAAVSMVFGAMDASAADRAPVTISIPTAATTSTLYPIGAALGNLWSTKLPYVKASVQSSKGGVQNLQLLSMKDAQVSFAITSITYQAMKGLDKFKGHEYPDVRIIAGLYYNPNQVIARADSNVSSLKDFKGKVFAPGVAGGTTIGETQVHFKAAGLAYPGDIKAQYVGPAEAGDLMRNKQLDGTWIMAGLPNAGVSEMCATADGRLVNIDDATFAALSKEYPWYAKFQIPAGTYPDQNEAVQTTAVKMVLITDASLPEDVIYDITKCFWENQDIVKNSHAVMKEITLEGAVTDLAGIPLHPGAAKYYKEVGVLK</sequence>
<dbReference type="AlphaFoldDB" id="A0A921AUV8"/>
<evidence type="ECO:0000313" key="3">
    <source>
        <dbReference type="Proteomes" id="UP000698963"/>
    </source>
</evidence>
<proteinExistence type="predicted"/>
<reference evidence="2" key="2">
    <citation type="submission" date="2021-09" db="EMBL/GenBank/DDBJ databases">
        <authorList>
            <person name="Gilroy R."/>
        </authorList>
    </citation>
    <scope>NUCLEOTIDE SEQUENCE</scope>
    <source>
        <strain evidence="2">ChiGjej2B2-19336</strain>
    </source>
</reference>
<dbReference type="RefSeq" id="WP_304121324.1">
    <property type="nucleotide sequence ID" value="NZ_DYZA01000073.1"/>
</dbReference>
<evidence type="ECO:0000313" key="2">
    <source>
        <dbReference type="EMBL" id="HJD96780.1"/>
    </source>
</evidence>
<comment type="caution">
    <text evidence="2">The sequence shown here is derived from an EMBL/GenBank/DDBJ whole genome shotgun (WGS) entry which is preliminary data.</text>
</comment>
<accession>A0A921AUV8</accession>
<dbReference type="CDD" id="cd13520">
    <property type="entry name" value="PBP2_TAXI_TRAP"/>
    <property type="match status" value="1"/>
</dbReference>
<gene>
    <name evidence="2" type="ORF">K8W16_03940</name>
</gene>
<protein>
    <submittedName>
        <fullName evidence="2">TAXI family TRAP transporter solute-binding subunit</fullName>
    </submittedName>
</protein>
<dbReference type="PANTHER" id="PTHR42941">
    <property type="entry name" value="SLL1037 PROTEIN"/>
    <property type="match status" value="1"/>
</dbReference>
<dbReference type="InterPro" id="IPR011852">
    <property type="entry name" value="TRAP_TAXI"/>
</dbReference>